<dbReference type="InterPro" id="IPR011333">
    <property type="entry name" value="SKP1/BTB/POZ_sf"/>
</dbReference>
<dbReference type="SUPFAM" id="SSF54695">
    <property type="entry name" value="POZ domain"/>
    <property type="match status" value="1"/>
</dbReference>
<feature type="compositionally biased region" description="Polar residues" evidence="1">
    <location>
        <begin position="1"/>
        <end position="13"/>
    </location>
</feature>
<evidence type="ECO:0000259" key="2">
    <source>
        <dbReference type="PROSITE" id="PS50097"/>
    </source>
</evidence>
<dbReference type="Pfam" id="PF00651">
    <property type="entry name" value="BTB"/>
    <property type="match status" value="1"/>
</dbReference>
<dbReference type="Proteomes" id="UP000663850">
    <property type="component" value="Unassembled WGS sequence"/>
</dbReference>
<sequence>MSGTASTNTNSPSIKGASVHQDEESTAKSHPIVRNHDEFFFNDTLVAIQIEDVLFNVHKYQLLKSEVFSDMFKVPNVKGDKPEEGSSPEHPIKMEGVKASDFAALLKALYAGQFCTRQLAPKAPLVVPAFRLANMWASRTFAPACFHSPKRP</sequence>
<gene>
    <name evidence="3" type="ORF">RDB_LOCUS25825</name>
</gene>
<evidence type="ECO:0000313" key="3">
    <source>
        <dbReference type="EMBL" id="CAE6437641.1"/>
    </source>
</evidence>
<dbReference type="AlphaFoldDB" id="A0A8H3AT00"/>
<proteinExistence type="predicted"/>
<name>A0A8H3AT00_9AGAM</name>
<reference evidence="3" key="1">
    <citation type="submission" date="2021-01" db="EMBL/GenBank/DDBJ databases">
        <authorList>
            <person name="Kaushik A."/>
        </authorList>
    </citation>
    <scope>NUCLEOTIDE SEQUENCE</scope>
    <source>
        <strain evidence="3">Type strain: AG8-Rh-89/</strain>
    </source>
</reference>
<evidence type="ECO:0000313" key="4">
    <source>
        <dbReference type="Proteomes" id="UP000663850"/>
    </source>
</evidence>
<feature type="domain" description="BTB" evidence="2">
    <location>
        <begin position="42"/>
        <end position="118"/>
    </location>
</feature>
<protein>
    <recommendedName>
        <fullName evidence="2">BTB domain-containing protein</fullName>
    </recommendedName>
</protein>
<comment type="caution">
    <text evidence="3">The sequence shown here is derived from an EMBL/GenBank/DDBJ whole genome shotgun (WGS) entry which is preliminary data.</text>
</comment>
<dbReference type="InterPro" id="IPR000210">
    <property type="entry name" value="BTB/POZ_dom"/>
</dbReference>
<dbReference type="Gene3D" id="3.30.710.10">
    <property type="entry name" value="Potassium Channel Kv1.1, Chain A"/>
    <property type="match status" value="1"/>
</dbReference>
<dbReference type="EMBL" id="CAJMWZ010001527">
    <property type="protein sequence ID" value="CAE6437641.1"/>
    <property type="molecule type" value="Genomic_DNA"/>
</dbReference>
<accession>A0A8H3AT00</accession>
<feature type="region of interest" description="Disordered" evidence="1">
    <location>
        <begin position="1"/>
        <end position="29"/>
    </location>
</feature>
<dbReference type="CDD" id="cd18186">
    <property type="entry name" value="BTB_POZ_ZBTB_KLHL-like"/>
    <property type="match status" value="1"/>
</dbReference>
<dbReference type="PROSITE" id="PS50097">
    <property type="entry name" value="BTB"/>
    <property type="match status" value="1"/>
</dbReference>
<organism evidence="3 4">
    <name type="scientific">Rhizoctonia solani</name>
    <dbReference type="NCBI Taxonomy" id="456999"/>
    <lineage>
        <taxon>Eukaryota</taxon>
        <taxon>Fungi</taxon>
        <taxon>Dikarya</taxon>
        <taxon>Basidiomycota</taxon>
        <taxon>Agaricomycotina</taxon>
        <taxon>Agaricomycetes</taxon>
        <taxon>Cantharellales</taxon>
        <taxon>Ceratobasidiaceae</taxon>
        <taxon>Rhizoctonia</taxon>
    </lineage>
</organism>
<evidence type="ECO:0000256" key="1">
    <source>
        <dbReference type="SAM" id="MobiDB-lite"/>
    </source>
</evidence>